<proteinExistence type="predicted"/>
<keyword evidence="3" id="KW-1185">Reference proteome</keyword>
<protein>
    <submittedName>
        <fullName evidence="1 2">Uncharacterized protein</fullName>
    </submittedName>
</protein>
<name>A0A0R0FSU4_SOYBN</name>
<dbReference type="PANTHER" id="PTHR34358">
    <property type="entry name" value="OS03G0411600 PROTEIN"/>
    <property type="match status" value="1"/>
</dbReference>
<reference evidence="1 2" key="1">
    <citation type="journal article" date="2010" name="Nature">
        <title>Genome sequence of the palaeopolyploid soybean.</title>
        <authorList>
            <person name="Schmutz J."/>
            <person name="Cannon S.B."/>
            <person name="Schlueter J."/>
            <person name="Ma J."/>
            <person name="Mitros T."/>
            <person name="Nelson W."/>
            <person name="Hyten D.L."/>
            <person name="Song Q."/>
            <person name="Thelen J.J."/>
            <person name="Cheng J."/>
            <person name="Xu D."/>
            <person name="Hellsten U."/>
            <person name="May G.D."/>
            <person name="Yu Y."/>
            <person name="Sakurai T."/>
            <person name="Umezawa T."/>
            <person name="Bhattacharyya M.K."/>
            <person name="Sandhu D."/>
            <person name="Valliyodan B."/>
            <person name="Lindquist E."/>
            <person name="Peto M."/>
            <person name="Grant D."/>
            <person name="Shu S."/>
            <person name="Goodstein D."/>
            <person name="Barry K."/>
            <person name="Futrell-Griggs M."/>
            <person name="Abernathy B."/>
            <person name="Du J."/>
            <person name="Tian Z."/>
            <person name="Zhu L."/>
            <person name="Gill N."/>
            <person name="Joshi T."/>
            <person name="Libault M."/>
            <person name="Sethuraman A."/>
            <person name="Zhang X.-C."/>
            <person name="Shinozaki K."/>
            <person name="Nguyen H.T."/>
            <person name="Wing R.A."/>
            <person name="Cregan P."/>
            <person name="Specht J."/>
            <person name="Grimwood J."/>
            <person name="Rokhsar D."/>
            <person name="Stacey G."/>
            <person name="Shoemaker R.C."/>
            <person name="Jackson S.A."/>
        </authorList>
    </citation>
    <scope>NUCLEOTIDE SEQUENCE</scope>
    <source>
        <strain evidence="2">cv. Williams 82</strain>
        <tissue evidence="1">Callus</tissue>
    </source>
</reference>
<evidence type="ECO:0000313" key="3">
    <source>
        <dbReference type="Proteomes" id="UP000008827"/>
    </source>
</evidence>
<gene>
    <name evidence="1" type="ORF">GLYMA_17G249800</name>
</gene>
<dbReference type="Proteomes" id="UP000008827">
    <property type="component" value="Chromosome 17"/>
</dbReference>
<dbReference type="InParanoid" id="A0A0R0FSU4"/>
<dbReference type="AlphaFoldDB" id="A0A0R0FSU4"/>
<dbReference type="EnsemblPlants" id="KRH05803">
    <property type="protein sequence ID" value="KRH05803"/>
    <property type="gene ID" value="GLYMA_17G249800"/>
</dbReference>
<dbReference type="PANTHER" id="PTHR34358:SF7">
    <property type="entry name" value="SUGAR TRANSPORTER"/>
    <property type="match status" value="1"/>
</dbReference>
<dbReference type="EMBL" id="CM000850">
    <property type="protein sequence ID" value="KRH05803.1"/>
    <property type="molecule type" value="Genomic_DNA"/>
</dbReference>
<dbReference type="Gramene" id="KRH05803">
    <property type="protein sequence ID" value="KRH05803"/>
    <property type="gene ID" value="GLYMA_17G249800"/>
</dbReference>
<reference evidence="2" key="2">
    <citation type="submission" date="2018-02" db="UniProtKB">
        <authorList>
            <consortium name="EnsemblPlants"/>
        </authorList>
    </citation>
    <scope>IDENTIFICATION</scope>
    <source>
        <strain evidence="2">Williams 82</strain>
    </source>
</reference>
<evidence type="ECO:0000313" key="1">
    <source>
        <dbReference type="EMBL" id="KRH05803.1"/>
    </source>
</evidence>
<dbReference type="InterPro" id="IPR010608">
    <property type="entry name" value="DUF1195"/>
</dbReference>
<organism evidence="1">
    <name type="scientific">Glycine max</name>
    <name type="common">Soybean</name>
    <name type="synonym">Glycine hispida</name>
    <dbReference type="NCBI Taxonomy" id="3847"/>
    <lineage>
        <taxon>Eukaryota</taxon>
        <taxon>Viridiplantae</taxon>
        <taxon>Streptophyta</taxon>
        <taxon>Embryophyta</taxon>
        <taxon>Tracheophyta</taxon>
        <taxon>Spermatophyta</taxon>
        <taxon>Magnoliopsida</taxon>
        <taxon>eudicotyledons</taxon>
        <taxon>Gunneridae</taxon>
        <taxon>Pentapetalae</taxon>
        <taxon>rosids</taxon>
        <taxon>fabids</taxon>
        <taxon>Fabales</taxon>
        <taxon>Fabaceae</taxon>
        <taxon>Papilionoideae</taxon>
        <taxon>50 kb inversion clade</taxon>
        <taxon>NPAAA clade</taxon>
        <taxon>indigoferoid/millettioid clade</taxon>
        <taxon>Phaseoleae</taxon>
        <taxon>Glycine</taxon>
        <taxon>Glycine subgen. Soja</taxon>
    </lineage>
</organism>
<evidence type="ECO:0000313" key="2">
    <source>
        <dbReference type="EnsemblPlants" id="KRH05803"/>
    </source>
</evidence>
<dbReference type="Pfam" id="PF06708">
    <property type="entry name" value="DUF1195"/>
    <property type="match status" value="1"/>
</dbReference>
<reference evidence="1" key="3">
    <citation type="submission" date="2018-07" db="EMBL/GenBank/DDBJ databases">
        <title>WGS assembly of Glycine max.</title>
        <authorList>
            <person name="Schmutz J."/>
            <person name="Cannon S."/>
            <person name="Schlueter J."/>
            <person name="Ma J."/>
            <person name="Mitros T."/>
            <person name="Nelson W."/>
            <person name="Hyten D."/>
            <person name="Song Q."/>
            <person name="Thelen J."/>
            <person name="Cheng J."/>
            <person name="Xu D."/>
            <person name="Hellsten U."/>
            <person name="May G."/>
            <person name="Yu Y."/>
            <person name="Sakurai T."/>
            <person name="Umezawa T."/>
            <person name="Bhattacharyya M."/>
            <person name="Sandhu D."/>
            <person name="Valliyodan B."/>
            <person name="Lindquist E."/>
            <person name="Peto M."/>
            <person name="Grant D."/>
            <person name="Shu S."/>
            <person name="Goodstein D."/>
            <person name="Barry K."/>
            <person name="Futrell-Griggs M."/>
            <person name="Abernathy B."/>
            <person name="Du J."/>
            <person name="Tian Z."/>
            <person name="Zhu L."/>
            <person name="Gill N."/>
            <person name="Joshi T."/>
            <person name="Libault M."/>
            <person name="Sethuraman A."/>
            <person name="Zhang X."/>
            <person name="Shinozaki K."/>
            <person name="Nguyen H."/>
            <person name="Wing R."/>
            <person name="Cregan P."/>
            <person name="Specht J."/>
            <person name="Grimwood J."/>
            <person name="Rokhsar D."/>
            <person name="Stacey G."/>
            <person name="Shoemaker R."/>
            <person name="Jackson S."/>
        </authorList>
    </citation>
    <scope>NUCLEOTIDE SEQUENCE</scope>
    <source>
        <tissue evidence="1">Callus</tissue>
    </source>
</reference>
<accession>A0A0R0FSU4</accession>
<dbReference type="ExpressionAtlas" id="A0A0R0FSU4">
    <property type="expression patterns" value="baseline and differential"/>
</dbReference>
<sequence>MAKAKLQGGRDSTRSCGGCKSGLPRFWNDAFHAAYDHLVSDVRSVRDAAVSEIAKMSLHSLPLHHLKSHSIVQNIMGSRKMKQAESSMDTTIDNNQ</sequence>